<dbReference type="Proteomes" id="UP000038009">
    <property type="component" value="Unassembled WGS sequence"/>
</dbReference>
<dbReference type="OMA" id="HFGWLAT"/>
<dbReference type="Gene3D" id="3.40.50.1820">
    <property type="entry name" value="alpha/beta hydrolase"/>
    <property type="match status" value="1"/>
</dbReference>
<dbReference type="PANTHER" id="PTHR48098:SF1">
    <property type="entry name" value="DIACYLGLYCEROL ACYLTRANSFERASE_MYCOLYLTRANSFERASE AG85A"/>
    <property type="match status" value="1"/>
</dbReference>
<keyword evidence="1" id="KW-0119">Carbohydrate metabolism</keyword>
<dbReference type="GO" id="GO:0016747">
    <property type="term" value="F:acyltransferase activity, transferring groups other than amino-acyl groups"/>
    <property type="evidence" value="ECO:0007669"/>
    <property type="project" value="TreeGrafter"/>
</dbReference>
<dbReference type="VEuPathDB" id="TriTrypDB:Lsey_0039_0240"/>
<dbReference type="GO" id="GO:0016798">
    <property type="term" value="F:hydrolase activity, acting on glycosyl bonds"/>
    <property type="evidence" value="ECO:0007669"/>
    <property type="project" value="UniProtKB-KW"/>
</dbReference>
<sequence length="414" mass="45812">MSTATITHAPLLTSPWASTKQASHIAPCQFPIATPPLASFPLHNEEGVTYVGDTAGTVHYRFSFPKAGIVSIAPATIITLGGDVDQTRTVAHPVVTLQKQKDGTWVGVAVYPVGLHKVLLFVDGRAVLTPLLPITCETNQELVNYIDVPPPDAKNCIYAMRPLMEHGSVAQDYVTSYTTNTVEEVLVYLPPSYHMAANATRRYPVLYLLHNDGNNGQGSVQLGKVNVIADNLIADGRMTDMIIVITNNASTLCVNSSSDDITQMCDDLTEEIIPYIDNRYRTKADRDHRAIAGLSMGSMQASRLSITRPDLFAYAGIFSGFLRTLWSGIGADDDHMEVLRRDPAAYQSAMKVFFRCIGDEDMHMPRFEEDDTILAELGVKCTRRIYKGPHSWHVWRQAAPEFLTVLFKSAYKWC</sequence>
<proteinExistence type="predicted"/>
<keyword evidence="1" id="KW-0378">Hydrolase</keyword>
<reference evidence="1 2" key="1">
    <citation type="journal article" date="2015" name="PLoS Pathog.">
        <title>Leptomonas seymouri: Adaptations to the Dixenous Life Cycle Analyzed by Genome Sequencing, Transcriptome Profiling and Co-infection with Leishmania donovani.</title>
        <authorList>
            <person name="Kraeva N."/>
            <person name="Butenko A."/>
            <person name="Hlavacova J."/>
            <person name="Kostygov A."/>
            <person name="Myskova J."/>
            <person name="Grybchuk D."/>
            <person name="Lestinova T."/>
            <person name="Votypka J."/>
            <person name="Volf P."/>
            <person name="Opperdoes F."/>
            <person name="Flegontov P."/>
            <person name="Lukes J."/>
            <person name="Yurchenko V."/>
        </authorList>
    </citation>
    <scope>NUCLEOTIDE SEQUENCE [LARGE SCALE GENOMIC DNA]</scope>
    <source>
        <strain evidence="1 2">ATCC 30220</strain>
    </source>
</reference>
<protein>
    <submittedName>
        <fullName evidence="1">Endo-1 4-beta-xylanase z-like protein</fullName>
    </submittedName>
</protein>
<dbReference type="InterPro" id="IPR029058">
    <property type="entry name" value="AB_hydrolase_fold"/>
</dbReference>
<keyword evidence="1" id="KW-0858">Xylan degradation</keyword>
<dbReference type="SUPFAM" id="SSF53474">
    <property type="entry name" value="alpha/beta-Hydrolases"/>
    <property type="match status" value="1"/>
</dbReference>
<dbReference type="PANTHER" id="PTHR48098">
    <property type="entry name" value="ENTEROCHELIN ESTERASE-RELATED"/>
    <property type="match status" value="1"/>
</dbReference>
<keyword evidence="2" id="KW-1185">Reference proteome</keyword>
<evidence type="ECO:0000313" key="2">
    <source>
        <dbReference type="Proteomes" id="UP000038009"/>
    </source>
</evidence>
<evidence type="ECO:0000313" key="1">
    <source>
        <dbReference type="EMBL" id="KPI88828.1"/>
    </source>
</evidence>
<dbReference type="InterPro" id="IPR000801">
    <property type="entry name" value="Esterase-like"/>
</dbReference>
<dbReference type="Pfam" id="PF00756">
    <property type="entry name" value="Esterase"/>
    <property type="match status" value="1"/>
</dbReference>
<dbReference type="AlphaFoldDB" id="A0A0N1IM32"/>
<dbReference type="OrthoDB" id="2112891at2759"/>
<comment type="caution">
    <text evidence="1">The sequence shown here is derived from an EMBL/GenBank/DDBJ whole genome shotgun (WGS) entry which is preliminary data.</text>
</comment>
<dbReference type="EMBL" id="LJSK01000039">
    <property type="protein sequence ID" value="KPI88828.1"/>
    <property type="molecule type" value="Genomic_DNA"/>
</dbReference>
<dbReference type="InterPro" id="IPR050583">
    <property type="entry name" value="Mycobacterial_A85_antigen"/>
</dbReference>
<keyword evidence="1" id="KW-0624">Polysaccharide degradation</keyword>
<gene>
    <name evidence="1" type="ORF">ABL78_2087</name>
</gene>
<accession>A0A0N1IM32</accession>
<dbReference type="GO" id="GO:0045493">
    <property type="term" value="P:xylan catabolic process"/>
    <property type="evidence" value="ECO:0007669"/>
    <property type="project" value="UniProtKB-KW"/>
</dbReference>
<organism evidence="1 2">
    <name type="scientific">Leptomonas seymouri</name>
    <dbReference type="NCBI Taxonomy" id="5684"/>
    <lineage>
        <taxon>Eukaryota</taxon>
        <taxon>Discoba</taxon>
        <taxon>Euglenozoa</taxon>
        <taxon>Kinetoplastea</taxon>
        <taxon>Metakinetoplastina</taxon>
        <taxon>Trypanosomatida</taxon>
        <taxon>Trypanosomatidae</taxon>
        <taxon>Leishmaniinae</taxon>
        <taxon>Leptomonas</taxon>
    </lineage>
</organism>
<keyword evidence="1" id="KW-0326">Glycosidase</keyword>
<name>A0A0N1IM32_LEPSE</name>